<dbReference type="GO" id="GO:0005886">
    <property type="term" value="C:plasma membrane"/>
    <property type="evidence" value="ECO:0007669"/>
    <property type="project" value="TreeGrafter"/>
</dbReference>
<dbReference type="FunFam" id="1.20.1080.10:FF:000026">
    <property type="entry name" value="Big brain"/>
    <property type="match status" value="1"/>
</dbReference>
<feature type="compositionally biased region" description="Low complexity" evidence="7">
    <location>
        <begin position="468"/>
        <end position="512"/>
    </location>
</feature>
<dbReference type="PRINTS" id="PR00783">
    <property type="entry name" value="MINTRINSICP"/>
</dbReference>
<feature type="region of interest" description="Disordered" evidence="7">
    <location>
        <begin position="435"/>
        <end position="545"/>
    </location>
</feature>
<evidence type="ECO:0000256" key="6">
    <source>
        <dbReference type="ARBA" id="ARBA00023136"/>
    </source>
</evidence>
<dbReference type="Proteomes" id="UP001153712">
    <property type="component" value="Chromosome 10"/>
</dbReference>
<protein>
    <recommendedName>
        <fullName evidence="11">Neurogenic protein big brain</fullName>
    </recommendedName>
</protein>
<evidence type="ECO:0000256" key="8">
    <source>
        <dbReference type="SAM" id="Phobius"/>
    </source>
</evidence>
<feature type="region of interest" description="Disordered" evidence="7">
    <location>
        <begin position="269"/>
        <end position="288"/>
    </location>
</feature>
<accession>A0A9N9XIC2</accession>
<evidence type="ECO:0000256" key="2">
    <source>
        <dbReference type="ARBA" id="ARBA00006175"/>
    </source>
</evidence>
<dbReference type="PANTHER" id="PTHR19139">
    <property type="entry name" value="AQUAPORIN TRANSPORTER"/>
    <property type="match status" value="1"/>
</dbReference>
<evidence type="ECO:0000313" key="9">
    <source>
        <dbReference type="EMBL" id="CAG9855020.1"/>
    </source>
</evidence>
<feature type="transmembrane region" description="Helical" evidence="8">
    <location>
        <begin position="54"/>
        <end position="75"/>
    </location>
</feature>
<feature type="transmembrane region" description="Helical" evidence="8">
    <location>
        <begin position="204"/>
        <end position="222"/>
    </location>
</feature>
<gene>
    <name evidence="9" type="ORF">PHYEVI_LOCUS1480</name>
</gene>
<evidence type="ECO:0000256" key="1">
    <source>
        <dbReference type="ARBA" id="ARBA00004141"/>
    </source>
</evidence>
<keyword evidence="6 8" id="KW-0472">Membrane</keyword>
<dbReference type="CDD" id="cd00333">
    <property type="entry name" value="MIP"/>
    <property type="match status" value="1"/>
</dbReference>
<dbReference type="Pfam" id="PF00230">
    <property type="entry name" value="MIP"/>
    <property type="match status" value="1"/>
</dbReference>
<dbReference type="InterPro" id="IPR023271">
    <property type="entry name" value="Aquaporin-like"/>
</dbReference>
<keyword evidence="3" id="KW-0813">Transport</keyword>
<evidence type="ECO:0000256" key="5">
    <source>
        <dbReference type="ARBA" id="ARBA00022989"/>
    </source>
</evidence>
<dbReference type="PANTHER" id="PTHR19139:SF268">
    <property type="entry name" value="NEUROGENIC PROTEIN BIG BRAIN"/>
    <property type="match status" value="1"/>
</dbReference>
<comment type="similarity">
    <text evidence="2">Belongs to the MIP/aquaporin (TC 1.A.8) family.</text>
</comment>
<evidence type="ECO:0008006" key="11">
    <source>
        <dbReference type="Google" id="ProtNLM"/>
    </source>
</evidence>
<evidence type="ECO:0000256" key="7">
    <source>
        <dbReference type="SAM" id="MobiDB-lite"/>
    </source>
</evidence>
<dbReference type="AlphaFoldDB" id="A0A9N9XIC2"/>
<comment type="subcellular location">
    <subcellularLocation>
        <location evidence="1">Membrane</location>
        <topology evidence="1">Multi-pass membrane protein</topology>
    </subcellularLocation>
</comment>
<dbReference type="OrthoDB" id="3222at2759"/>
<dbReference type="InterPro" id="IPR034294">
    <property type="entry name" value="Aquaporin_transptr"/>
</dbReference>
<feature type="transmembrane region" description="Helical" evidence="8">
    <location>
        <begin position="175"/>
        <end position="192"/>
    </location>
</feature>
<evidence type="ECO:0000313" key="10">
    <source>
        <dbReference type="Proteomes" id="UP001153712"/>
    </source>
</evidence>
<proteinExistence type="inferred from homology"/>
<sequence length="545" mass="58574">MGEPGPQGDQNVEYHLIQIFEKLESMRSEAARPSDGFKMPLQVEIRTIEFWRSVISECLSSFIYVFVVCGAAAGAPGAPFSSVPLPTALASGFAMTSLTQCFGHISGAHVNPAVSLAMGLIKRISILRAVMFVLAQCGGGIAGAAFLYGVTVPNYQGNMSAVLGHSFNISPWEKFGIEFMLTFIVVFSYFISMDTYRKWTGTSSLTIGATYSACSFVSMPYLNPARSLGPAFVLNKWENHWVYWLGPMSGGAAAALVYEYVFNPRRQRRVKESQDDESSSMRSDDIETFEDIDKPAPVKFHGSNYNTYRSTAGASNYCASLYSAPPTKLERGESIYGGTKSLYCNSPPLTRANLNRSQSVYAKSNAGIHKDSLPRPGPLVPAQSMYPLRANQHSHVNNQNVQNQLQQRTEGAYGARAAPAPRCDGYAAAERRENYRPADAGEAKGRANRPESVYGLLGGQRRGQSDDSSYGSYAGNASSRSGYAPATAGFHAAPKKAAAGAAAGHSGRSCGHAEGRSNAPAPPPPPQPLVGAGSYHHQHSPNPGY</sequence>
<keyword evidence="4 8" id="KW-0812">Transmembrane</keyword>
<feature type="transmembrane region" description="Helical" evidence="8">
    <location>
        <begin position="242"/>
        <end position="261"/>
    </location>
</feature>
<reference evidence="9" key="1">
    <citation type="submission" date="2022-01" db="EMBL/GenBank/DDBJ databases">
        <authorList>
            <person name="King R."/>
        </authorList>
    </citation>
    <scope>NUCLEOTIDE SEQUENCE</scope>
</reference>
<dbReference type="EMBL" id="OU900103">
    <property type="protein sequence ID" value="CAG9855020.1"/>
    <property type="molecule type" value="Genomic_DNA"/>
</dbReference>
<feature type="transmembrane region" description="Helical" evidence="8">
    <location>
        <begin position="126"/>
        <end position="150"/>
    </location>
</feature>
<keyword evidence="10" id="KW-1185">Reference proteome</keyword>
<dbReference type="GO" id="GO:0015250">
    <property type="term" value="F:water channel activity"/>
    <property type="evidence" value="ECO:0007669"/>
    <property type="project" value="TreeGrafter"/>
</dbReference>
<dbReference type="PROSITE" id="PS00221">
    <property type="entry name" value="MIP"/>
    <property type="match status" value="1"/>
</dbReference>
<dbReference type="InterPro" id="IPR022357">
    <property type="entry name" value="MIP_CS"/>
</dbReference>
<dbReference type="Gene3D" id="1.20.1080.10">
    <property type="entry name" value="Glycerol uptake facilitator protein"/>
    <property type="match status" value="1"/>
</dbReference>
<keyword evidence="5 8" id="KW-1133">Transmembrane helix</keyword>
<name>A0A9N9XIC2_PHYSR</name>
<feature type="compositionally biased region" description="Basic and acidic residues" evidence="7">
    <location>
        <begin position="435"/>
        <end position="449"/>
    </location>
</feature>
<organism evidence="9 10">
    <name type="scientific">Phyllotreta striolata</name>
    <name type="common">Striped flea beetle</name>
    <name type="synonym">Crioceris striolata</name>
    <dbReference type="NCBI Taxonomy" id="444603"/>
    <lineage>
        <taxon>Eukaryota</taxon>
        <taxon>Metazoa</taxon>
        <taxon>Ecdysozoa</taxon>
        <taxon>Arthropoda</taxon>
        <taxon>Hexapoda</taxon>
        <taxon>Insecta</taxon>
        <taxon>Pterygota</taxon>
        <taxon>Neoptera</taxon>
        <taxon>Endopterygota</taxon>
        <taxon>Coleoptera</taxon>
        <taxon>Polyphaga</taxon>
        <taxon>Cucujiformia</taxon>
        <taxon>Chrysomeloidea</taxon>
        <taxon>Chrysomelidae</taxon>
        <taxon>Galerucinae</taxon>
        <taxon>Alticini</taxon>
        <taxon>Phyllotreta</taxon>
    </lineage>
</organism>
<evidence type="ECO:0000256" key="4">
    <source>
        <dbReference type="ARBA" id="ARBA00022692"/>
    </source>
</evidence>
<evidence type="ECO:0000256" key="3">
    <source>
        <dbReference type="ARBA" id="ARBA00022448"/>
    </source>
</evidence>
<dbReference type="SUPFAM" id="SSF81338">
    <property type="entry name" value="Aquaporin-like"/>
    <property type="match status" value="1"/>
</dbReference>
<dbReference type="InterPro" id="IPR000425">
    <property type="entry name" value="MIP"/>
</dbReference>